<organism evidence="16 17">
    <name type="scientific">Alligator sinensis</name>
    <name type="common">Chinese alligator</name>
    <dbReference type="NCBI Taxonomy" id="38654"/>
    <lineage>
        <taxon>Eukaryota</taxon>
        <taxon>Metazoa</taxon>
        <taxon>Chordata</taxon>
        <taxon>Craniata</taxon>
        <taxon>Vertebrata</taxon>
        <taxon>Euteleostomi</taxon>
        <taxon>Archelosauria</taxon>
        <taxon>Archosauria</taxon>
        <taxon>Crocodylia</taxon>
        <taxon>Alligatoridae</taxon>
        <taxon>Alligatorinae</taxon>
        <taxon>Alligator</taxon>
    </lineage>
</organism>
<evidence type="ECO:0000256" key="1">
    <source>
        <dbReference type="ARBA" id="ARBA00004651"/>
    </source>
</evidence>
<dbReference type="GO" id="GO:0007200">
    <property type="term" value="P:phospholipase C-activating G protein-coupled receptor signaling pathway"/>
    <property type="evidence" value="ECO:0007669"/>
    <property type="project" value="TreeGrafter"/>
</dbReference>
<reference evidence="17" key="1">
    <citation type="submission" date="2025-08" db="UniProtKB">
        <authorList>
            <consortium name="RefSeq"/>
        </authorList>
    </citation>
    <scope>IDENTIFICATION</scope>
</reference>
<evidence type="ECO:0000256" key="11">
    <source>
        <dbReference type="ARBA" id="ARBA00025736"/>
    </source>
</evidence>
<evidence type="ECO:0000256" key="2">
    <source>
        <dbReference type="ARBA" id="ARBA00022475"/>
    </source>
</evidence>
<keyword evidence="9" id="KW-0325">Glycoprotein</keyword>
<keyword evidence="2" id="KW-1003">Cell membrane</keyword>
<keyword evidence="5 12" id="KW-0297">G-protein coupled receptor</keyword>
<sequence length="365" mass="40741">MMEGNSSFLFNSTSTYLNISISSAYPNAYKNQEDITTQMQRKSVIFATLYMLGFLLGITGNGLVIFVIGFRMPKTVVTIWYLNLAVADFAFTLFLLVEVAYSALGFHWALGLVLCKMYGAISYLNLYASVFFLTLISADRCVSVCLPTWALRHRRPHQASLVSLVMWLVAVALSIPSLVFRDIKTVLNSGREIISCYENYILVNGPSPEEEDRLWICRQQAMVLTSFVVGFLVPFILILSFYGVLAAAMKRSHLTRSSRPFKIMVAVVVTFFISWFPLHIARLLALAGHYEKPGVQHFFDVAVPLAYLSSCLNPLLYAFMGGGCRDMLQHSILATFHAAFEEDSGQNSPSQTGDSGIHLEQASRI</sequence>
<comment type="subcellular location">
    <subcellularLocation>
        <location evidence="1">Cell membrane</location>
        <topology evidence="1">Multi-pass membrane protein</topology>
    </subcellularLocation>
</comment>
<feature type="domain" description="G-protein coupled receptors family 1 profile" evidence="15">
    <location>
        <begin position="60"/>
        <end position="317"/>
    </location>
</feature>
<dbReference type="OrthoDB" id="9425075at2759"/>
<keyword evidence="3 12" id="KW-0812">Transmembrane</keyword>
<keyword evidence="16" id="KW-1185">Reference proteome</keyword>
<evidence type="ECO:0000256" key="12">
    <source>
        <dbReference type="RuleBase" id="RU000688"/>
    </source>
</evidence>
<dbReference type="InterPro" id="IPR000276">
    <property type="entry name" value="GPCR_Rhodpsn"/>
</dbReference>
<keyword evidence="4 14" id="KW-1133">Transmembrane helix</keyword>
<dbReference type="GO" id="GO:0005886">
    <property type="term" value="C:plasma membrane"/>
    <property type="evidence" value="ECO:0007669"/>
    <property type="project" value="UniProtKB-SubCell"/>
</dbReference>
<keyword evidence="6 14" id="KW-0472">Membrane</keyword>
<evidence type="ECO:0000256" key="3">
    <source>
        <dbReference type="ARBA" id="ARBA00022692"/>
    </source>
</evidence>
<dbReference type="SUPFAM" id="SSF81321">
    <property type="entry name" value="Family A G protein-coupled receptor-like"/>
    <property type="match status" value="1"/>
</dbReference>
<dbReference type="Gene3D" id="1.20.1070.10">
    <property type="entry name" value="Rhodopsin 7-helix transmembrane proteins"/>
    <property type="match status" value="1"/>
</dbReference>
<evidence type="ECO:0000256" key="5">
    <source>
        <dbReference type="ARBA" id="ARBA00023040"/>
    </source>
</evidence>
<feature type="region of interest" description="Disordered" evidence="13">
    <location>
        <begin position="343"/>
        <end position="365"/>
    </location>
</feature>
<dbReference type="RefSeq" id="XP_006034567.1">
    <property type="nucleotide sequence ID" value="XM_006034505.1"/>
</dbReference>
<evidence type="ECO:0000256" key="6">
    <source>
        <dbReference type="ARBA" id="ARBA00023136"/>
    </source>
</evidence>
<dbReference type="InterPro" id="IPR000826">
    <property type="entry name" value="Formyl_rcpt-rel"/>
</dbReference>
<feature type="transmembrane region" description="Helical" evidence="14">
    <location>
        <begin position="261"/>
        <end position="281"/>
    </location>
</feature>
<feature type="transmembrane region" description="Helical" evidence="14">
    <location>
        <begin position="78"/>
        <end position="97"/>
    </location>
</feature>
<comment type="similarity">
    <text evidence="12">Belongs to the G-protein coupled receptor 1 family.</text>
</comment>
<evidence type="ECO:0000256" key="8">
    <source>
        <dbReference type="ARBA" id="ARBA00023170"/>
    </source>
</evidence>
<dbReference type="KEGG" id="asn:102375893"/>
<evidence type="ECO:0000256" key="10">
    <source>
        <dbReference type="ARBA" id="ARBA00023224"/>
    </source>
</evidence>
<feature type="transmembrane region" description="Helical" evidence="14">
    <location>
        <begin position="161"/>
        <end position="180"/>
    </location>
</feature>
<evidence type="ECO:0000256" key="4">
    <source>
        <dbReference type="ARBA" id="ARBA00022989"/>
    </source>
</evidence>
<comment type="similarity">
    <text evidence="11">Belongs to the chemokine-like receptor (CMKLR) family.</text>
</comment>
<dbReference type="PROSITE" id="PS50262">
    <property type="entry name" value="G_PROTEIN_RECEP_F1_2"/>
    <property type="match status" value="1"/>
</dbReference>
<dbReference type="GO" id="GO:0007204">
    <property type="term" value="P:positive regulation of cytosolic calcium ion concentration"/>
    <property type="evidence" value="ECO:0007669"/>
    <property type="project" value="TreeGrafter"/>
</dbReference>
<evidence type="ECO:0000313" key="16">
    <source>
        <dbReference type="Proteomes" id="UP000189705"/>
    </source>
</evidence>
<evidence type="ECO:0000256" key="9">
    <source>
        <dbReference type="ARBA" id="ARBA00023180"/>
    </source>
</evidence>
<feature type="transmembrane region" description="Helical" evidence="14">
    <location>
        <begin position="301"/>
        <end position="320"/>
    </location>
</feature>
<dbReference type="FunFam" id="1.20.1070.10:FF:000034">
    <property type="entry name" value="G-protein coupled receptor 1"/>
    <property type="match status" value="1"/>
</dbReference>
<name>A0A1U7SF55_ALLSI</name>
<dbReference type="InParanoid" id="A0A1U7SF55"/>
<evidence type="ECO:0000256" key="13">
    <source>
        <dbReference type="SAM" id="MobiDB-lite"/>
    </source>
</evidence>
<dbReference type="PROSITE" id="PS00237">
    <property type="entry name" value="G_PROTEIN_RECEP_F1_1"/>
    <property type="match status" value="1"/>
</dbReference>
<evidence type="ECO:0000259" key="15">
    <source>
        <dbReference type="PROSITE" id="PS50262"/>
    </source>
</evidence>
<keyword evidence="10 12" id="KW-0807">Transducer</keyword>
<dbReference type="GO" id="GO:0004982">
    <property type="term" value="F:N-formyl peptide receptor activity"/>
    <property type="evidence" value="ECO:0007669"/>
    <property type="project" value="TreeGrafter"/>
</dbReference>
<keyword evidence="7" id="KW-1015">Disulfide bond</keyword>
<feature type="transmembrane region" description="Helical" evidence="14">
    <location>
        <begin position="221"/>
        <end position="249"/>
    </location>
</feature>
<dbReference type="GeneID" id="102375893"/>
<dbReference type="GO" id="GO:0006954">
    <property type="term" value="P:inflammatory response"/>
    <property type="evidence" value="ECO:0007669"/>
    <property type="project" value="TreeGrafter"/>
</dbReference>
<protein>
    <submittedName>
        <fullName evidence="17">Chemokine-like receptor 1</fullName>
    </submittedName>
</protein>
<dbReference type="InterPro" id="IPR017452">
    <property type="entry name" value="GPCR_Rhodpsn_7TM"/>
</dbReference>
<feature type="compositionally biased region" description="Polar residues" evidence="13">
    <location>
        <begin position="345"/>
        <end position="354"/>
    </location>
</feature>
<dbReference type="GO" id="GO:0004875">
    <property type="term" value="F:complement receptor activity"/>
    <property type="evidence" value="ECO:0007669"/>
    <property type="project" value="TreeGrafter"/>
</dbReference>
<dbReference type="PRINTS" id="PR00526">
    <property type="entry name" value="FMETLEUPHER"/>
</dbReference>
<gene>
    <name evidence="17" type="primary">LOC102375893</name>
</gene>
<dbReference type="Pfam" id="PF00001">
    <property type="entry name" value="7tm_1"/>
    <property type="match status" value="1"/>
</dbReference>
<dbReference type="AlphaFoldDB" id="A0A1U7SF55"/>
<feature type="transmembrane region" description="Helical" evidence="14">
    <location>
        <begin position="49"/>
        <end position="72"/>
    </location>
</feature>
<dbReference type="eggNOG" id="ENOG502QRUX">
    <property type="taxonomic scope" value="Eukaryota"/>
</dbReference>
<evidence type="ECO:0000256" key="14">
    <source>
        <dbReference type="SAM" id="Phobius"/>
    </source>
</evidence>
<evidence type="ECO:0000313" key="17">
    <source>
        <dbReference type="RefSeq" id="XP_006034567.1"/>
    </source>
</evidence>
<accession>A0A1U7SF55</accession>
<dbReference type="PANTHER" id="PTHR24225">
    <property type="entry name" value="CHEMOTACTIC RECEPTOR"/>
    <property type="match status" value="1"/>
</dbReference>
<dbReference type="PANTHER" id="PTHR24225:SF0">
    <property type="entry name" value="N-FORMYL PEPTIDE RECEPTOR 2"/>
    <property type="match status" value="1"/>
</dbReference>
<evidence type="ECO:0000256" key="7">
    <source>
        <dbReference type="ARBA" id="ARBA00023157"/>
    </source>
</evidence>
<keyword evidence="8 12" id="KW-0675">Receptor</keyword>
<proteinExistence type="inferred from homology"/>
<dbReference type="Proteomes" id="UP000189705">
    <property type="component" value="Unplaced"/>
</dbReference>
<dbReference type="PRINTS" id="PR00237">
    <property type="entry name" value="GPCRRHODOPSN"/>
</dbReference>